<dbReference type="Proteomes" id="UP000499080">
    <property type="component" value="Unassembled WGS sequence"/>
</dbReference>
<keyword evidence="4" id="KW-1185">Reference proteome</keyword>
<evidence type="ECO:0000313" key="4">
    <source>
        <dbReference type="Proteomes" id="UP000499080"/>
    </source>
</evidence>
<accession>A0A4Y2JFD7</accession>
<reference evidence="3 4" key="1">
    <citation type="journal article" date="2019" name="Sci. Rep.">
        <title>Orb-weaving spider Araneus ventricosus genome elucidates the spidroin gene catalogue.</title>
        <authorList>
            <person name="Kono N."/>
            <person name="Nakamura H."/>
            <person name="Ohtoshi R."/>
            <person name="Moran D.A.P."/>
            <person name="Shinohara A."/>
            <person name="Yoshida Y."/>
            <person name="Fujiwara M."/>
            <person name="Mori M."/>
            <person name="Tomita M."/>
            <person name="Arakawa K."/>
        </authorList>
    </citation>
    <scope>NUCLEOTIDE SEQUENCE [LARGE SCALE GENOMIC DNA]</scope>
</reference>
<protein>
    <submittedName>
        <fullName evidence="3">Uncharacterized protein</fullName>
    </submittedName>
</protein>
<evidence type="ECO:0000313" key="3">
    <source>
        <dbReference type="EMBL" id="GBM88595.1"/>
    </source>
</evidence>
<evidence type="ECO:0000256" key="1">
    <source>
        <dbReference type="SAM" id="MobiDB-lite"/>
    </source>
</evidence>
<dbReference type="AlphaFoldDB" id="A0A4Y2JFD7"/>
<evidence type="ECO:0000256" key="2">
    <source>
        <dbReference type="SAM" id="Phobius"/>
    </source>
</evidence>
<keyword evidence="2" id="KW-0812">Transmembrane</keyword>
<proteinExistence type="predicted"/>
<organism evidence="3 4">
    <name type="scientific">Araneus ventricosus</name>
    <name type="common">Orbweaver spider</name>
    <name type="synonym">Epeira ventricosa</name>
    <dbReference type="NCBI Taxonomy" id="182803"/>
    <lineage>
        <taxon>Eukaryota</taxon>
        <taxon>Metazoa</taxon>
        <taxon>Ecdysozoa</taxon>
        <taxon>Arthropoda</taxon>
        <taxon>Chelicerata</taxon>
        <taxon>Arachnida</taxon>
        <taxon>Araneae</taxon>
        <taxon>Araneomorphae</taxon>
        <taxon>Entelegynae</taxon>
        <taxon>Araneoidea</taxon>
        <taxon>Araneidae</taxon>
        <taxon>Araneus</taxon>
    </lineage>
</organism>
<comment type="caution">
    <text evidence="3">The sequence shown here is derived from an EMBL/GenBank/DDBJ whole genome shotgun (WGS) entry which is preliminary data.</text>
</comment>
<name>A0A4Y2JFD7_ARAVE</name>
<keyword evidence="2" id="KW-0472">Membrane</keyword>
<sequence length="183" mass="20964">MSEGGRSRSSLSCLASSQRTLSADSSSSRRNSGIVTDELHGNYTESWIENGKLTKSPELDTCQYITKLEESIDEYQVKADNCRKYIKSHKGNDRLMNDNKSLLKLHLQLIDDTEKRMMKIGPCPIPDITRLSRMLRWRKPVSILIILSLPLLLLLVNFLLIMLSNRSLLKRLLGHRQKKLNLL</sequence>
<feature type="region of interest" description="Disordered" evidence="1">
    <location>
        <begin position="1"/>
        <end position="33"/>
    </location>
</feature>
<gene>
    <name evidence="3" type="ORF">AVEN_197641_1</name>
</gene>
<feature type="compositionally biased region" description="Low complexity" evidence="1">
    <location>
        <begin position="1"/>
        <end position="32"/>
    </location>
</feature>
<dbReference type="EMBL" id="BGPR01003476">
    <property type="protein sequence ID" value="GBM88595.1"/>
    <property type="molecule type" value="Genomic_DNA"/>
</dbReference>
<keyword evidence="2" id="KW-1133">Transmembrane helix</keyword>
<feature type="transmembrane region" description="Helical" evidence="2">
    <location>
        <begin position="141"/>
        <end position="163"/>
    </location>
</feature>